<evidence type="ECO:0000313" key="1">
    <source>
        <dbReference type="EMBL" id="PTW57632.1"/>
    </source>
</evidence>
<dbReference type="Proteomes" id="UP000244081">
    <property type="component" value="Unassembled WGS sequence"/>
</dbReference>
<evidence type="ECO:0000313" key="2">
    <source>
        <dbReference type="Proteomes" id="UP000244081"/>
    </source>
</evidence>
<protein>
    <submittedName>
        <fullName evidence="1">Uncharacterized protein</fullName>
    </submittedName>
</protein>
<dbReference type="AlphaFoldDB" id="A0A2T5V1L3"/>
<name>A0A2T5V1L3_9HYPH</name>
<sequence>MFVELAKYVDLRWRVAAGVVPVFLFLVAFVFPASADPLRLIDYAALFEKYSDRIVRNADGTKSVTLPDGVEIIDTGDGYFGHDPKGAVGCVAMLFIEIEAAGKRCPDLMDDKQATGFEANKAKLLSYYASNAFPPVPVERAAENYGAIVSTVAARKKQKACDAASLDGVRTFLPGLLDVEALETLLATPRLPVMDPCL</sequence>
<dbReference type="EMBL" id="QAYG01000010">
    <property type="protein sequence ID" value="PTW57632.1"/>
    <property type="molecule type" value="Genomic_DNA"/>
</dbReference>
<keyword evidence="2" id="KW-1185">Reference proteome</keyword>
<reference evidence="1 2" key="1">
    <citation type="submission" date="2018-04" db="EMBL/GenBank/DDBJ databases">
        <title>Genomic Encyclopedia of Archaeal and Bacterial Type Strains, Phase II (KMG-II): from individual species to whole genera.</title>
        <authorList>
            <person name="Goeker M."/>
        </authorList>
    </citation>
    <scope>NUCLEOTIDE SEQUENCE [LARGE SCALE GENOMIC DNA]</scope>
    <source>
        <strain evidence="1 2">DSM 23382</strain>
    </source>
</reference>
<comment type="caution">
    <text evidence="1">The sequence shown here is derived from an EMBL/GenBank/DDBJ whole genome shotgun (WGS) entry which is preliminary data.</text>
</comment>
<dbReference type="RefSeq" id="WP_107991508.1">
    <property type="nucleotide sequence ID" value="NZ_QAYG01000010.1"/>
</dbReference>
<proteinExistence type="predicted"/>
<organism evidence="1 2">
    <name type="scientific">Breoghania corrubedonensis</name>
    <dbReference type="NCBI Taxonomy" id="665038"/>
    <lineage>
        <taxon>Bacteria</taxon>
        <taxon>Pseudomonadati</taxon>
        <taxon>Pseudomonadota</taxon>
        <taxon>Alphaproteobacteria</taxon>
        <taxon>Hyphomicrobiales</taxon>
        <taxon>Stappiaceae</taxon>
        <taxon>Breoghania</taxon>
    </lineage>
</organism>
<gene>
    <name evidence="1" type="ORF">C8N35_110111</name>
</gene>
<accession>A0A2T5V1L3</accession>